<dbReference type="SUPFAM" id="SSF53098">
    <property type="entry name" value="Ribonuclease H-like"/>
    <property type="match status" value="1"/>
</dbReference>
<dbReference type="CDD" id="cd06127">
    <property type="entry name" value="DEDDh"/>
    <property type="match status" value="1"/>
</dbReference>
<dbReference type="EMBL" id="JAFJYC010000002">
    <property type="protein sequence ID" value="MBT9433007.1"/>
    <property type="molecule type" value="Genomic_DNA"/>
</dbReference>
<protein>
    <submittedName>
        <fullName evidence="4">Exodeoxyribonuclease X</fullName>
        <ecNumber evidence="4">3.1.11.-</ecNumber>
    </submittedName>
</protein>
<keyword evidence="2" id="KW-0269">Exonuclease</keyword>
<sequence length="235" mass="25976">MTFRVIDTETCCLDAGVVEIASLDLSETGISNVMSDLVNPGRPIGLDAMAIHHITEEMVADKPRIARVIGRYQGSAYYVAHNAAFDGRMLPEMNGAWICTLKLARKLYPGIKYGNQYLRYALNLQVTPPAGLYPHRALYDFYVTAALLMKIQQDSGWSAEEMVAISNEATLLSSLKFGKYRGQPLAQIALQDPDYLHWLLANLRDLSADLRYSLNFYPNGADSAEQTHAASPAGE</sequence>
<dbReference type="Proteomes" id="UP000811282">
    <property type="component" value="Unassembled WGS sequence"/>
</dbReference>
<comment type="caution">
    <text evidence="4">The sequence shown here is derived from an EMBL/GenBank/DDBJ whole genome shotgun (WGS) entry which is preliminary data.</text>
</comment>
<evidence type="ECO:0000256" key="1">
    <source>
        <dbReference type="ARBA" id="ARBA00022722"/>
    </source>
</evidence>
<dbReference type="InterPro" id="IPR036397">
    <property type="entry name" value="RNaseH_sf"/>
</dbReference>
<reference evidence="4 5" key="1">
    <citation type="journal article" date="2021" name="Genome Biol. Evol.">
        <title>The evolution of interdependence in a four-way mealybug symbiosis.</title>
        <authorList>
            <person name="Garber A.I."/>
            <person name="Kupper M."/>
            <person name="Laetsch D.R."/>
            <person name="Weldon S.R."/>
            <person name="Ladinsky M.S."/>
            <person name="Bjorkman P.J."/>
            <person name="McCutcheon J.P."/>
        </authorList>
    </citation>
    <scope>NUCLEOTIDE SEQUENCE [LARGE SCALE GENOMIC DNA]</scope>
    <source>
        <strain evidence="4">SOD</strain>
    </source>
</reference>
<evidence type="ECO:0000313" key="4">
    <source>
        <dbReference type="EMBL" id="MBT9433007.1"/>
    </source>
</evidence>
<keyword evidence="4" id="KW-0378">Hydrolase</keyword>
<organism evidence="4 5">
    <name type="scientific">Candidatus Sodalis endolongispinus</name>
    <dbReference type="NCBI Taxonomy" id="2812662"/>
    <lineage>
        <taxon>Bacteria</taxon>
        <taxon>Pseudomonadati</taxon>
        <taxon>Pseudomonadota</taxon>
        <taxon>Gammaproteobacteria</taxon>
        <taxon>Enterobacterales</taxon>
        <taxon>Bruguierivoracaceae</taxon>
        <taxon>Sodalis</taxon>
    </lineage>
</organism>
<feature type="domain" description="Exonuclease" evidence="3">
    <location>
        <begin position="2"/>
        <end position="157"/>
    </location>
</feature>
<dbReference type="SMART" id="SM00479">
    <property type="entry name" value="EXOIII"/>
    <property type="match status" value="1"/>
</dbReference>
<dbReference type="EC" id="3.1.11.-" evidence="4"/>
<dbReference type="NCBIfam" id="NF005937">
    <property type="entry name" value="PRK07983.1"/>
    <property type="match status" value="1"/>
</dbReference>
<dbReference type="GO" id="GO:0016787">
    <property type="term" value="F:hydrolase activity"/>
    <property type="evidence" value="ECO:0007669"/>
    <property type="project" value="UniProtKB-KW"/>
</dbReference>
<dbReference type="Pfam" id="PF20600">
    <property type="entry name" value="ExoX-like_C"/>
    <property type="match status" value="1"/>
</dbReference>
<evidence type="ECO:0000313" key="5">
    <source>
        <dbReference type="Proteomes" id="UP000811282"/>
    </source>
</evidence>
<accession>A0ABS5YE63</accession>
<dbReference type="InterPro" id="IPR046768">
    <property type="entry name" value="ExoX-like_C"/>
</dbReference>
<dbReference type="Gene3D" id="3.30.420.10">
    <property type="entry name" value="Ribonuclease H-like superfamily/Ribonuclease H"/>
    <property type="match status" value="1"/>
</dbReference>
<dbReference type="Pfam" id="PF00929">
    <property type="entry name" value="RNase_T"/>
    <property type="match status" value="1"/>
</dbReference>
<dbReference type="InterPro" id="IPR012337">
    <property type="entry name" value="RNaseH-like_sf"/>
</dbReference>
<evidence type="ECO:0000259" key="3">
    <source>
        <dbReference type="SMART" id="SM00479"/>
    </source>
</evidence>
<dbReference type="PANTHER" id="PTHR30231">
    <property type="entry name" value="DNA POLYMERASE III SUBUNIT EPSILON"/>
    <property type="match status" value="1"/>
</dbReference>
<evidence type="ECO:0000256" key="2">
    <source>
        <dbReference type="ARBA" id="ARBA00022839"/>
    </source>
</evidence>
<keyword evidence="5" id="KW-1185">Reference proteome</keyword>
<keyword evidence="1" id="KW-0540">Nuclease</keyword>
<dbReference type="PANTHER" id="PTHR30231:SF37">
    <property type="entry name" value="EXODEOXYRIBONUCLEASE 10"/>
    <property type="match status" value="1"/>
</dbReference>
<gene>
    <name evidence="4" type="primary">exoX</name>
    <name evidence="4" type="ORF">JZM24_14285</name>
</gene>
<dbReference type="InterPro" id="IPR013520">
    <property type="entry name" value="Ribonucl_H"/>
</dbReference>
<proteinExistence type="predicted"/>
<name>A0ABS5YE63_9GAMM</name>
<dbReference type="RefSeq" id="WP_215670488.1">
    <property type="nucleotide sequence ID" value="NZ_JAFJYC010000002.1"/>
</dbReference>